<reference evidence="1" key="1">
    <citation type="journal article" date="2021" name="PeerJ">
        <title>Extensive microbial diversity within the chicken gut microbiome revealed by metagenomics and culture.</title>
        <authorList>
            <person name="Gilroy R."/>
            <person name="Ravi A."/>
            <person name="Getino M."/>
            <person name="Pursley I."/>
            <person name="Horton D.L."/>
            <person name="Alikhan N.F."/>
            <person name="Baker D."/>
            <person name="Gharbi K."/>
            <person name="Hall N."/>
            <person name="Watson M."/>
            <person name="Adriaenssens E.M."/>
            <person name="Foster-Nyarko E."/>
            <person name="Jarju S."/>
            <person name="Secka A."/>
            <person name="Antonio M."/>
            <person name="Oren A."/>
            <person name="Chaudhuri R.R."/>
            <person name="La Ragione R."/>
            <person name="Hildebrand F."/>
            <person name="Pallen M.J."/>
        </authorList>
    </citation>
    <scope>NUCLEOTIDE SEQUENCE</scope>
    <source>
        <strain evidence="1">ChiGjej1B1-14440</strain>
    </source>
</reference>
<dbReference type="EMBL" id="DXET01000003">
    <property type="protein sequence ID" value="HIX80362.1"/>
    <property type="molecule type" value="Genomic_DNA"/>
</dbReference>
<protein>
    <submittedName>
        <fullName evidence="1">Uncharacterized protein</fullName>
    </submittedName>
</protein>
<proteinExistence type="predicted"/>
<evidence type="ECO:0000313" key="2">
    <source>
        <dbReference type="Proteomes" id="UP000886724"/>
    </source>
</evidence>
<feature type="non-terminal residue" evidence="1">
    <location>
        <position position="1"/>
    </location>
</feature>
<dbReference type="Proteomes" id="UP000886724">
    <property type="component" value="Unassembled WGS sequence"/>
</dbReference>
<accession>A0A9D1XJT9</accession>
<comment type="caution">
    <text evidence="1">The sequence shown here is derived from an EMBL/GenBank/DDBJ whole genome shotgun (WGS) entry which is preliminary data.</text>
</comment>
<dbReference type="AlphaFoldDB" id="A0A9D1XJT9"/>
<reference evidence="1" key="2">
    <citation type="submission" date="2021-04" db="EMBL/GenBank/DDBJ databases">
        <authorList>
            <person name="Gilroy R."/>
        </authorList>
    </citation>
    <scope>NUCLEOTIDE SEQUENCE</scope>
    <source>
        <strain evidence="1">ChiGjej1B1-14440</strain>
    </source>
</reference>
<name>A0A9D1XJT9_9FIRM</name>
<gene>
    <name evidence="1" type="ORF">H9980_00085</name>
</gene>
<evidence type="ECO:0000313" key="1">
    <source>
        <dbReference type="EMBL" id="HIX80362.1"/>
    </source>
</evidence>
<sequence>DIDGINDGISSYDEYEIPDIFYDIPIPSDDDIPLEFEEEIIDMEFNINITADSYVEKEESEQIQSQDIFYEDNDIPNVDIKYDEHWESLLFEVPPDEIPYEQERPEAAFSYSPQLPDDSGISEMTVSVIDDSYLDSLAEMKSVETEADREYEQQMSFLNKRNFAKEPETITTTLDNIQKQNDKTVIEMAEKVLNERKEYLKKNKQSTKRLYPNVISLERNKRYIKNKAMFRLEAEERYRIFSESKTADLITSRHLYTYEDIANERIKLMYDIDKFQDEVFKLKKQYHRKDVIGHAINLYTMYYRVYQKYLEQKGRGDNKMLITYKDELAKFNGASSYLKKIYELEDIDIKDVRRIHTSLSSIIQRYNQGLDIVKRKIQELNVLNDFTVEYDINNRENVTSFSFARKRISSFNDSEIKKISEMFPDYPQNSIKVVIPYLDDCVGIFDARDVVNRSGEACKLYLDRDSNYLIYDKNGNEMFYTGSSLTDAIEKAKEKATRKYKNKNYDKENRYASRFTINHMNNNQNEKVSDEIQKENL</sequence>
<organism evidence="1 2">
    <name type="scientific">Candidatus Erysipelatoclostridium merdavium</name>
    <dbReference type="NCBI Taxonomy" id="2838566"/>
    <lineage>
        <taxon>Bacteria</taxon>
        <taxon>Bacillati</taxon>
        <taxon>Bacillota</taxon>
        <taxon>Erysipelotrichia</taxon>
        <taxon>Erysipelotrichales</taxon>
        <taxon>Erysipelotrichales incertae sedis</taxon>
    </lineage>
</organism>